<gene>
    <name evidence="2" type="ORF">DLNHIDIE_03529</name>
</gene>
<organism evidence="2 3">
    <name type="scientific">Acidithiobacillus thiooxidans ATCC 19377</name>
    <dbReference type="NCBI Taxonomy" id="637390"/>
    <lineage>
        <taxon>Bacteria</taxon>
        <taxon>Pseudomonadati</taxon>
        <taxon>Pseudomonadota</taxon>
        <taxon>Acidithiobacillia</taxon>
        <taxon>Acidithiobacillales</taxon>
        <taxon>Acidithiobacillaceae</taxon>
        <taxon>Acidithiobacillus</taxon>
    </lineage>
</organism>
<protein>
    <submittedName>
        <fullName evidence="2">Uncharacterized protein</fullName>
    </submittedName>
</protein>
<keyword evidence="1" id="KW-0812">Transmembrane</keyword>
<dbReference type="Proteomes" id="UP000315403">
    <property type="component" value="Unassembled WGS sequence"/>
</dbReference>
<accession>A0A543PYN1</accession>
<name>A0A543PYN1_ACITH</name>
<evidence type="ECO:0000256" key="1">
    <source>
        <dbReference type="SAM" id="Phobius"/>
    </source>
</evidence>
<dbReference type="RefSeq" id="WP_142090269.1">
    <property type="nucleotide sequence ID" value="NZ_SZUV01000014.1"/>
</dbReference>
<evidence type="ECO:0000313" key="3">
    <source>
        <dbReference type="Proteomes" id="UP000315403"/>
    </source>
</evidence>
<reference evidence="2 3" key="1">
    <citation type="submission" date="2019-03" db="EMBL/GenBank/DDBJ databases">
        <title>New insights into Acidothiobacillus thiooxidans sulfur metabolism through coupled gene expression, solution geochemistry, microscopy and spectroscopy analyses.</title>
        <authorList>
            <person name="Camacho D."/>
            <person name="Frazao R."/>
            <person name="Fouillen A."/>
            <person name="Nanci A."/>
            <person name="Lang B.F."/>
            <person name="Apte S.C."/>
            <person name="Baron C."/>
            <person name="Warren L.A."/>
        </authorList>
    </citation>
    <scope>NUCLEOTIDE SEQUENCE [LARGE SCALE GENOMIC DNA]</scope>
    <source>
        <strain evidence="2 3">ATCC 19377</strain>
    </source>
</reference>
<dbReference type="AlphaFoldDB" id="A0A543PYN1"/>
<proteinExistence type="predicted"/>
<keyword evidence="1" id="KW-1133">Transmembrane helix</keyword>
<sequence length="145" mass="16287">MDPSLISAAMALFSKVSGSKESAEIVYSRNDGDFEDLYKQLKSAKENTVDLMIEMYGAISEKLDGDQPDRIKKVFSIFVTENMESDKANEILEKILIRDNEKQIAREKNITIMGAVGGAALALLAAVVIKEKNRPVNIWEKKFWK</sequence>
<evidence type="ECO:0000313" key="2">
    <source>
        <dbReference type="EMBL" id="TQN49150.1"/>
    </source>
</evidence>
<keyword evidence="1" id="KW-0472">Membrane</keyword>
<dbReference type="EMBL" id="SZUV01000014">
    <property type="protein sequence ID" value="TQN49150.1"/>
    <property type="molecule type" value="Genomic_DNA"/>
</dbReference>
<feature type="transmembrane region" description="Helical" evidence="1">
    <location>
        <begin position="110"/>
        <end position="129"/>
    </location>
</feature>
<comment type="caution">
    <text evidence="2">The sequence shown here is derived from an EMBL/GenBank/DDBJ whole genome shotgun (WGS) entry which is preliminary data.</text>
</comment>